<dbReference type="PANTHER" id="PTHR34235">
    <property type="entry name" value="SLR1203 PROTEIN-RELATED"/>
    <property type="match status" value="1"/>
</dbReference>
<dbReference type="RefSeq" id="WP_040554013.1">
    <property type="nucleotide sequence ID" value="NZ_NBYN01000055.1"/>
</dbReference>
<evidence type="ECO:0000313" key="1">
    <source>
        <dbReference type="EMBL" id="OSO89386.1"/>
    </source>
</evidence>
<dbReference type="EMBL" id="NBYN01000055">
    <property type="protein sequence ID" value="OSO89386.1"/>
    <property type="molecule type" value="Genomic_DNA"/>
</dbReference>
<evidence type="ECO:0000313" key="2">
    <source>
        <dbReference type="Proteomes" id="UP000192997"/>
    </source>
</evidence>
<comment type="caution">
    <text evidence="1">The sequence shown here is derived from an EMBL/GenBank/DDBJ whole genome shotgun (WGS) entry which is preliminary data.</text>
</comment>
<accession>A0A1X4G4M7</accession>
<evidence type="ECO:0008006" key="3">
    <source>
        <dbReference type="Google" id="ProtNLM"/>
    </source>
</evidence>
<name>A0A1X4G4M7_9CYAN</name>
<dbReference type="AlphaFoldDB" id="A0A1X4G4M7"/>
<sequence>MSIGKLKDLKLGDLQQLYETDDYQWLLTNIKLLKNRQFDQLDLENLIEELTDLGNEKKNAVRSLLEQIIRHLLLIQYWQEEHEINSHHWQSELLGFRYQMQDRLTTNLQLFLAQEMENTYQRALKFVQIKTKFKVQFPAECPYTLEQLLNIDYTG</sequence>
<protein>
    <recommendedName>
        <fullName evidence="3">DUF29 domain-containing protein</fullName>
    </recommendedName>
</protein>
<dbReference type="InterPro" id="IPR002636">
    <property type="entry name" value="DUF29"/>
</dbReference>
<dbReference type="Proteomes" id="UP000192997">
    <property type="component" value="Unassembled WGS sequence"/>
</dbReference>
<dbReference type="PANTHER" id="PTHR34235:SF3">
    <property type="entry name" value="SLR1203 PROTEIN"/>
    <property type="match status" value="1"/>
</dbReference>
<organism evidence="1 2">
    <name type="scientific">Cylindrospermopsis raciborskii CENA303</name>
    <dbReference type="NCBI Taxonomy" id="1170769"/>
    <lineage>
        <taxon>Bacteria</taxon>
        <taxon>Bacillati</taxon>
        <taxon>Cyanobacteriota</taxon>
        <taxon>Cyanophyceae</taxon>
        <taxon>Nostocales</taxon>
        <taxon>Aphanizomenonaceae</taxon>
        <taxon>Cylindrospermopsis</taxon>
    </lineage>
</organism>
<proteinExistence type="predicted"/>
<dbReference type="Pfam" id="PF01724">
    <property type="entry name" value="DUF29"/>
    <property type="match status" value="1"/>
</dbReference>
<reference evidence="2" key="1">
    <citation type="submission" date="2017-04" db="EMBL/GenBank/DDBJ databases">
        <authorList>
            <person name="Abreu V.A."/>
            <person name="Popin R.V."/>
            <person name="Rigonato J."/>
            <person name="Andreote A.P."/>
            <person name="Schaker P.C."/>
            <person name="Hoff-Risseti C."/>
            <person name="Alvarenga D.O."/>
            <person name="Varani A.M."/>
            <person name="Fiore M.F."/>
        </authorList>
    </citation>
    <scope>NUCLEOTIDE SEQUENCE [LARGE SCALE GENOMIC DNA]</scope>
    <source>
        <strain evidence="2">CENA303</strain>
    </source>
</reference>
<dbReference type="Gene3D" id="1.20.1220.20">
    <property type="entry name" value="Uncharcterised protein PF01724"/>
    <property type="match status" value="1"/>
</dbReference>
<gene>
    <name evidence="1" type="ORF">B7O87_11930</name>
</gene>